<protein>
    <submittedName>
        <fullName evidence="3">Uncharacterized protein</fullName>
    </submittedName>
</protein>
<proteinExistence type="predicted"/>
<name>A0A914URT7_9BILA</name>
<sequence length="106" mass="11734">MTQVLARAAISNTYMRCAGRFYGDRSTTWMRASRHSRLGQERESSSAAAASNYHIMRAWTRGGGLDGTNDCDGAAKSPTTAPNPKQRRNELEGWFRRGAEDGPTEH</sequence>
<keyword evidence="2" id="KW-1185">Reference proteome</keyword>
<evidence type="ECO:0000313" key="2">
    <source>
        <dbReference type="Proteomes" id="UP000887566"/>
    </source>
</evidence>
<evidence type="ECO:0000313" key="3">
    <source>
        <dbReference type="WBParaSite" id="PSAMB.scaffold1209size34296.g11708.t1"/>
    </source>
</evidence>
<accession>A0A914URT7</accession>
<feature type="compositionally biased region" description="Basic and acidic residues" evidence="1">
    <location>
        <begin position="87"/>
        <end position="106"/>
    </location>
</feature>
<dbReference type="WBParaSite" id="PSAMB.scaffold1209size34296.g11708.t1">
    <property type="protein sequence ID" value="PSAMB.scaffold1209size34296.g11708.t1"/>
    <property type="gene ID" value="PSAMB.scaffold1209size34296.g11708"/>
</dbReference>
<evidence type="ECO:0000256" key="1">
    <source>
        <dbReference type="SAM" id="MobiDB-lite"/>
    </source>
</evidence>
<dbReference type="AlphaFoldDB" id="A0A914URT7"/>
<organism evidence="2 3">
    <name type="scientific">Plectus sambesii</name>
    <dbReference type="NCBI Taxonomy" id="2011161"/>
    <lineage>
        <taxon>Eukaryota</taxon>
        <taxon>Metazoa</taxon>
        <taxon>Ecdysozoa</taxon>
        <taxon>Nematoda</taxon>
        <taxon>Chromadorea</taxon>
        <taxon>Plectida</taxon>
        <taxon>Plectina</taxon>
        <taxon>Plectoidea</taxon>
        <taxon>Plectidae</taxon>
        <taxon>Plectus</taxon>
    </lineage>
</organism>
<feature type="region of interest" description="Disordered" evidence="1">
    <location>
        <begin position="64"/>
        <end position="106"/>
    </location>
</feature>
<dbReference type="Proteomes" id="UP000887566">
    <property type="component" value="Unplaced"/>
</dbReference>
<reference evidence="3" key="1">
    <citation type="submission" date="2022-11" db="UniProtKB">
        <authorList>
            <consortium name="WormBaseParasite"/>
        </authorList>
    </citation>
    <scope>IDENTIFICATION</scope>
</reference>